<feature type="transmembrane region" description="Helical" evidence="7">
    <location>
        <begin position="352"/>
        <end position="381"/>
    </location>
</feature>
<evidence type="ECO:0000256" key="1">
    <source>
        <dbReference type="ARBA" id="ARBA00004141"/>
    </source>
</evidence>
<evidence type="ECO:0000256" key="7">
    <source>
        <dbReference type="SAM" id="Phobius"/>
    </source>
</evidence>
<feature type="transmembrane region" description="Helical" evidence="7">
    <location>
        <begin position="463"/>
        <end position="481"/>
    </location>
</feature>
<keyword evidence="6" id="KW-0769">Symport</keyword>
<feature type="transmembrane region" description="Helical" evidence="7">
    <location>
        <begin position="182"/>
        <end position="203"/>
    </location>
</feature>
<dbReference type="PROSITE" id="PS00610">
    <property type="entry name" value="NA_NEUROTRAN_SYMP_1"/>
    <property type="match status" value="1"/>
</dbReference>
<evidence type="ECO:0000256" key="2">
    <source>
        <dbReference type="ARBA" id="ARBA00022448"/>
    </source>
</evidence>
<feature type="transmembrane region" description="Helical" evidence="7">
    <location>
        <begin position="123"/>
        <end position="146"/>
    </location>
</feature>
<dbReference type="InterPro" id="IPR037272">
    <property type="entry name" value="SNS_sf"/>
</dbReference>
<keyword evidence="2 6" id="KW-0813">Transport</keyword>
<dbReference type="InterPro" id="IPR000175">
    <property type="entry name" value="Na/ntran_symport"/>
</dbReference>
<protein>
    <recommendedName>
        <fullName evidence="6">Transporter</fullName>
    </recommendedName>
</protein>
<dbReference type="PROSITE" id="PS50267">
    <property type="entry name" value="NA_NEUROTRAN_SYMP_3"/>
    <property type="match status" value="1"/>
</dbReference>
<keyword evidence="5 7" id="KW-0472">Membrane</keyword>
<dbReference type="GO" id="GO:0016020">
    <property type="term" value="C:membrane"/>
    <property type="evidence" value="ECO:0007669"/>
    <property type="project" value="UniProtKB-SubCell"/>
</dbReference>
<feature type="transmembrane region" description="Helical" evidence="7">
    <location>
        <begin position="501"/>
        <end position="523"/>
    </location>
</feature>
<dbReference type="PANTHER" id="PTHR42948">
    <property type="entry name" value="TRANSPORTER"/>
    <property type="match status" value="1"/>
</dbReference>
<feature type="transmembrane region" description="Helical" evidence="7">
    <location>
        <begin position="393"/>
        <end position="417"/>
    </location>
</feature>
<keyword evidence="3 6" id="KW-0812">Transmembrane</keyword>
<dbReference type="Proteomes" id="UP000182715">
    <property type="component" value="Unassembled WGS sequence"/>
</dbReference>
<evidence type="ECO:0000256" key="3">
    <source>
        <dbReference type="ARBA" id="ARBA00022692"/>
    </source>
</evidence>
<proteinExistence type="inferred from homology"/>
<dbReference type="PRINTS" id="PR00176">
    <property type="entry name" value="NANEUSMPORT"/>
</dbReference>
<dbReference type="CDD" id="cd10334">
    <property type="entry name" value="SLC6sbd_u1"/>
    <property type="match status" value="1"/>
</dbReference>
<evidence type="ECO:0000313" key="9">
    <source>
        <dbReference type="Proteomes" id="UP000182715"/>
    </source>
</evidence>
<sequence>MFFQKTLSLSDAISIYFAYNGLFLINNSRGINVSDSKTKERATFGTRRAFMIAAIGSAVGLGNIWRFPYIAFENGGGAFILPYLVALLTAGIPLLLLDYAIGHRYRGSAPLAFRRLGRWFEPVGWWNVMTNIVICIYYAVIIGWAASYTYYSVNAAWGADPQGFFFKDFLQMAGPEALGLDFVGKVAGPLAGVWVFTAAIMALGVQKGVARASSFFMPLLLVMFLIMVGISLTLPGAAKGLDALFTPDWSKLADSKVWVAAYGQIFFSLSICFGIMVTYSSYLKKKTDLGGTGLVVGFANSSFELLAGIGVFAALGFMAQAGGKAVNEVASGGIGLAFIAFPTIINQAPMGWLIGILFFGSLVFAGVTSMISILEVIVAAIQDKLNIGRVNATLLVCIPMGIVSTLLFGTATGLPVLDVMDKFVNTYGIVAAGFAYVAAIIISGRLPELRKHLNALSSIRIGGLWTVCVVVTVVMLGYMLFKDTSGLMEKNYEGYPDGFLSIFGWGMSAALVVFGLLLSLLPWKHGQDFNVKDEHEHEQGEEK</sequence>
<dbReference type="NCBIfam" id="NF037979">
    <property type="entry name" value="Na_transp"/>
    <property type="match status" value="1"/>
</dbReference>
<dbReference type="AlphaFoldDB" id="A0A0H5QAC8"/>
<dbReference type="EMBL" id="CVTF01000042">
    <property type="protein sequence ID" value="CRY99012.1"/>
    <property type="molecule type" value="Genomic_DNA"/>
</dbReference>
<feature type="transmembrane region" description="Helical" evidence="7">
    <location>
        <begin position="257"/>
        <end position="282"/>
    </location>
</feature>
<feature type="transmembrane region" description="Helical" evidence="7">
    <location>
        <begin position="423"/>
        <end position="442"/>
    </location>
</feature>
<dbReference type="Pfam" id="PF00209">
    <property type="entry name" value="SNF"/>
    <property type="match status" value="2"/>
</dbReference>
<evidence type="ECO:0000256" key="5">
    <source>
        <dbReference type="ARBA" id="ARBA00023136"/>
    </source>
</evidence>
<dbReference type="SUPFAM" id="SSF161070">
    <property type="entry name" value="SNF-like"/>
    <property type="match status" value="1"/>
</dbReference>
<dbReference type="PANTHER" id="PTHR42948:SF1">
    <property type="entry name" value="TRANSPORTER"/>
    <property type="match status" value="1"/>
</dbReference>
<feature type="transmembrane region" description="Helical" evidence="7">
    <location>
        <begin position="80"/>
        <end position="102"/>
    </location>
</feature>
<evidence type="ECO:0000313" key="8">
    <source>
        <dbReference type="EMBL" id="CRY99012.1"/>
    </source>
</evidence>
<evidence type="ECO:0000256" key="4">
    <source>
        <dbReference type="ARBA" id="ARBA00022989"/>
    </source>
</evidence>
<name>A0A0H5QAC8_NEIMI</name>
<comment type="similarity">
    <text evidence="6">Belongs to the sodium:neurotransmitter symporter (SNF) (TC 2.A.22) family.</text>
</comment>
<comment type="subcellular location">
    <subcellularLocation>
        <location evidence="1">Membrane</location>
        <topology evidence="1">Multi-pass membrane protein</topology>
    </subcellularLocation>
</comment>
<evidence type="ECO:0000256" key="6">
    <source>
        <dbReference type="RuleBase" id="RU003732"/>
    </source>
</evidence>
<reference evidence="8 9" key="1">
    <citation type="submission" date="2014-11" db="EMBL/GenBank/DDBJ databases">
        <authorList>
            <person name="Diene M.Seydina."/>
        </authorList>
    </citation>
    <scope>NUCLEOTIDE SEQUENCE [LARGE SCALE GENOMIC DNA]</scope>
    <source>
        <strain evidence="8 9">Neisseria meningitidis CHUV</strain>
    </source>
</reference>
<organism evidence="8 9">
    <name type="scientific">Neisseria meningitidis serogroup B</name>
    <dbReference type="NCBI Taxonomy" id="491"/>
    <lineage>
        <taxon>Bacteria</taxon>
        <taxon>Pseudomonadati</taxon>
        <taxon>Pseudomonadota</taxon>
        <taxon>Betaproteobacteria</taxon>
        <taxon>Neisseriales</taxon>
        <taxon>Neisseriaceae</taxon>
        <taxon>Neisseria</taxon>
    </lineage>
</organism>
<dbReference type="GO" id="GO:0015293">
    <property type="term" value="F:symporter activity"/>
    <property type="evidence" value="ECO:0007669"/>
    <property type="project" value="UniProtKB-KW"/>
</dbReference>
<accession>A0A0H5QAC8</accession>
<feature type="transmembrane region" description="Helical" evidence="7">
    <location>
        <begin position="12"/>
        <end position="28"/>
    </location>
</feature>
<keyword evidence="4 7" id="KW-1133">Transmembrane helix</keyword>
<feature type="transmembrane region" description="Helical" evidence="7">
    <location>
        <begin position="49"/>
        <end position="68"/>
    </location>
</feature>
<feature type="transmembrane region" description="Helical" evidence="7">
    <location>
        <begin position="215"/>
        <end position="237"/>
    </location>
</feature>
<feature type="transmembrane region" description="Helical" evidence="7">
    <location>
        <begin position="294"/>
        <end position="319"/>
    </location>
</feature>